<sequence length="175" mass="19581">MDATPEDGIHLEISREIAELKKLIEVGAAARKADIARLEAELDKAKADKAKLEAKICQDILDVLRNRFQQPNAQRQASAAAGRDGVQGPPRHTDPLALNRFRNDLRDHGVNLSLELLDLLWSDPCQLSVQSGDAAGLAKDDIRQSILQELELGTWDDNQKEAMRELFQFVYNEEL</sequence>
<gene>
    <name evidence="3" type="ORF">FIBRA_07149</name>
</gene>
<organism evidence="3 4">
    <name type="scientific">Fibroporia radiculosa</name>
    <dbReference type="NCBI Taxonomy" id="599839"/>
    <lineage>
        <taxon>Eukaryota</taxon>
        <taxon>Fungi</taxon>
        <taxon>Dikarya</taxon>
        <taxon>Basidiomycota</taxon>
        <taxon>Agaricomycotina</taxon>
        <taxon>Agaricomycetes</taxon>
        <taxon>Polyporales</taxon>
        <taxon>Fibroporiaceae</taxon>
        <taxon>Fibroporia</taxon>
    </lineage>
</organism>
<name>J4I087_9APHY</name>
<evidence type="ECO:0000256" key="1">
    <source>
        <dbReference type="SAM" id="Coils"/>
    </source>
</evidence>
<dbReference type="GeneID" id="24099863"/>
<keyword evidence="1" id="KW-0175">Coiled coil</keyword>
<feature type="coiled-coil region" evidence="1">
    <location>
        <begin position="28"/>
        <end position="55"/>
    </location>
</feature>
<dbReference type="RefSeq" id="XP_012184235.1">
    <property type="nucleotide sequence ID" value="XM_012328845.1"/>
</dbReference>
<dbReference type="Proteomes" id="UP000006352">
    <property type="component" value="Unassembled WGS sequence"/>
</dbReference>
<proteinExistence type="predicted"/>
<evidence type="ECO:0000256" key="2">
    <source>
        <dbReference type="SAM" id="MobiDB-lite"/>
    </source>
</evidence>
<keyword evidence="4" id="KW-1185">Reference proteome</keyword>
<evidence type="ECO:0000313" key="4">
    <source>
        <dbReference type="Proteomes" id="UP000006352"/>
    </source>
</evidence>
<dbReference type="AlphaFoldDB" id="J4I087"/>
<dbReference type="HOGENOM" id="CLU_1532577_0_0_1"/>
<evidence type="ECO:0000313" key="3">
    <source>
        <dbReference type="EMBL" id="CCM04952.1"/>
    </source>
</evidence>
<protein>
    <submittedName>
        <fullName evidence="3">Uncharacterized protein</fullName>
    </submittedName>
</protein>
<feature type="region of interest" description="Disordered" evidence="2">
    <location>
        <begin position="72"/>
        <end position="94"/>
    </location>
</feature>
<dbReference type="InParanoid" id="J4I087"/>
<dbReference type="EMBL" id="HE797174">
    <property type="protein sequence ID" value="CCM04952.1"/>
    <property type="molecule type" value="Genomic_DNA"/>
</dbReference>
<accession>J4I087</accession>
<reference evidence="3 4" key="1">
    <citation type="journal article" date="2012" name="Appl. Environ. Microbiol.">
        <title>Short-read sequencing for genomic analysis of the brown rot fungus Fibroporia radiculosa.</title>
        <authorList>
            <person name="Tang J.D."/>
            <person name="Perkins A.D."/>
            <person name="Sonstegard T.S."/>
            <person name="Schroeder S.G."/>
            <person name="Burgess S.C."/>
            <person name="Diehl S.V."/>
        </authorList>
    </citation>
    <scope>NUCLEOTIDE SEQUENCE [LARGE SCALE GENOMIC DNA]</scope>
    <source>
        <strain evidence="3 4">TFFH 294</strain>
    </source>
</reference>